<reference evidence="1" key="2">
    <citation type="journal article" date="2015" name="Fish Shellfish Immunol.">
        <title>Early steps in the European eel (Anguilla anguilla)-Vibrio vulnificus interaction in the gills: Role of the RtxA13 toxin.</title>
        <authorList>
            <person name="Callol A."/>
            <person name="Pajuelo D."/>
            <person name="Ebbesson L."/>
            <person name="Teles M."/>
            <person name="MacKenzie S."/>
            <person name="Amaro C."/>
        </authorList>
    </citation>
    <scope>NUCLEOTIDE SEQUENCE</scope>
</reference>
<reference evidence="1" key="1">
    <citation type="submission" date="2014-11" db="EMBL/GenBank/DDBJ databases">
        <authorList>
            <person name="Amaro Gonzalez C."/>
        </authorList>
    </citation>
    <scope>NUCLEOTIDE SEQUENCE</scope>
</reference>
<proteinExistence type="predicted"/>
<sequence>MAGSNLEYLSM</sequence>
<dbReference type="EMBL" id="GBXM01006058">
    <property type="protein sequence ID" value="JAI02520.1"/>
    <property type="molecule type" value="Transcribed_RNA"/>
</dbReference>
<accession>A0A0E9XIM6</accession>
<organism evidence="1">
    <name type="scientific">Anguilla anguilla</name>
    <name type="common">European freshwater eel</name>
    <name type="synonym">Muraena anguilla</name>
    <dbReference type="NCBI Taxonomy" id="7936"/>
    <lineage>
        <taxon>Eukaryota</taxon>
        <taxon>Metazoa</taxon>
        <taxon>Chordata</taxon>
        <taxon>Craniata</taxon>
        <taxon>Vertebrata</taxon>
        <taxon>Euteleostomi</taxon>
        <taxon>Actinopterygii</taxon>
        <taxon>Neopterygii</taxon>
        <taxon>Teleostei</taxon>
        <taxon>Anguilliformes</taxon>
        <taxon>Anguillidae</taxon>
        <taxon>Anguilla</taxon>
    </lineage>
</organism>
<name>A0A0E9XIM6_ANGAN</name>
<protein>
    <submittedName>
        <fullName evidence="1">Uncharacterized protein</fullName>
    </submittedName>
</protein>
<evidence type="ECO:0000313" key="1">
    <source>
        <dbReference type="EMBL" id="JAI02520.1"/>
    </source>
</evidence>